<reference evidence="1 2" key="1">
    <citation type="submission" date="2018-06" db="EMBL/GenBank/DDBJ databases">
        <authorList>
            <consortium name="Pathogen Informatics"/>
            <person name="Doyle S."/>
        </authorList>
    </citation>
    <scope>NUCLEOTIDE SEQUENCE [LARGE SCALE GENOMIC DNA]</scope>
    <source>
        <strain evidence="1 2">NCTC8684</strain>
    </source>
</reference>
<proteinExistence type="predicted"/>
<dbReference type="Proteomes" id="UP000254029">
    <property type="component" value="Unassembled WGS sequence"/>
</dbReference>
<keyword evidence="1" id="KW-0378">Hydrolase</keyword>
<comment type="caution">
    <text evidence="1">The sequence shown here is derived from an EMBL/GenBank/DDBJ whole genome shotgun (WGS) entry which is preliminary data.</text>
</comment>
<dbReference type="EC" id="3.4.21.101" evidence="1"/>
<evidence type="ECO:0000313" key="1">
    <source>
        <dbReference type="EMBL" id="SUX32904.1"/>
    </source>
</evidence>
<evidence type="ECO:0000313" key="2">
    <source>
        <dbReference type="Proteomes" id="UP000254029"/>
    </source>
</evidence>
<name>A0AAX2M9U1_CHRVL</name>
<organism evidence="1 2">
    <name type="scientific">Chromobacterium violaceum</name>
    <dbReference type="NCBI Taxonomy" id="536"/>
    <lineage>
        <taxon>Bacteria</taxon>
        <taxon>Pseudomonadati</taxon>
        <taxon>Pseudomonadota</taxon>
        <taxon>Betaproteobacteria</taxon>
        <taxon>Neisseriales</taxon>
        <taxon>Chromobacteriaceae</taxon>
        <taxon>Chromobacterium</taxon>
    </lineage>
</organism>
<dbReference type="GO" id="GO:0004252">
    <property type="term" value="F:serine-type endopeptidase activity"/>
    <property type="evidence" value="ECO:0007669"/>
    <property type="project" value="InterPro"/>
</dbReference>
<dbReference type="EMBL" id="UIGR01000001">
    <property type="protein sequence ID" value="SUX32904.1"/>
    <property type="molecule type" value="Genomic_DNA"/>
</dbReference>
<dbReference type="Gene3D" id="3.40.50.200">
    <property type="entry name" value="Peptidase S8/S53 domain"/>
    <property type="match status" value="1"/>
</dbReference>
<dbReference type="RefSeq" id="WP_076225856.1">
    <property type="nucleotide sequence ID" value="NZ_JBHMEH010000039.1"/>
</dbReference>
<dbReference type="GO" id="GO:0006508">
    <property type="term" value="P:proteolysis"/>
    <property type="evidence" value="ECO:0007669"/>
    <property type="project" value="InterPro"/>
</dbReference>
<protein>
    <submittedName>
        <fullName evidence="1">Xanthomonalisin</fullName>
        <ecNumber evidence="1">3.4.21.101</ecNumber>
    </submittedName>
</protein>
<dbReference type="SUPFAM" id="SSF52743">
    <property type="entry name" value="Subtilisin-like"/>
    <property type="match status" value="1"/>
</dbReference>
<accession>A0AAX2M9U1</accession>
<gene>
    <name evidence="1" type="ORF">NCTC8684_01987</name>
</gene>
<dbReference type="AlphaFoldDB" id="A0AAX2M9U1"/>
<sequence>MRIAVSLAGRNRVTLDWTVQTGGALKQPQFYVAPSMSNADIAAAIHAAVAANSAKAINASLGEGKLSALYSGMTCSVDQMLQTAVAHGQTSSMPTGDSGSNE</sequence>
<dbReference type="InterPro" id="IPR036852">
    <property type="entry name" value="Peptidase_S8/S53_dom_sf"/>
</dbReference>